<reference evidence="1" key="2">
    <citation type="journal article" date="2015" name="Data Brief">
        <title>Shoot transcriptome of the giant reed, Arundo donax.</title>
        <authorList>
            <person name="Barrero R.A."/>
            <person name="Guerrero F.D."/>
            <person name="Moolhuijzen P."/>
            <person name="Goolsby J.A."/>
            <person name="Tidwell J."/>
            <person name="Bellgard S.E."/>
            <person name="Bellgard M.I."/>
        </authorList>
    </citation>
    <scope>NUCLEOTIDE SEQUENCE</scope>
    <source>
        <tissue evidence="1">Shoot tissue taken approximately 20 cm above the soil surface</tissue>
    </source>
</reference>
<name>A0A0A9C9C5_ARUDO</name>
<reference evidence="1" key="1">
    <citation type="submission" date="2014-09" db="EMBL/GenBank/DDBJ databases">
        <authorList>
            <person name="Magalhaes I.L.F."/>
            <person name="Oliveira U."/>
            <person name="Santos F.R."/>
            <person name="Vidigal T.H.D.A."/>
            <person name="Brescovit A.D."/>
            <person name="Santos A.J."/>
        </authorList>
    </citation>
    <scope>NUCLEOTIDE SEQUENCE</scope>
    <source>
        <tissue evidence="1">Shoot tissue taken approximately 20 cm above the soil surface</tissue>
    </source>
</reference>
<organism evidence="1">
    <name type="scientific">Arundo donax</name>
    <name type="common">Giant reed</name>
    <name type="synonym">Donax arundinaceus</name>
    <dbReference type="NCBI Taxonomy" id="35708"/>
    <lineage>
        <taxon>Eukaryota</taxon>
        <taxon>Viridiplantae</taxon>
        <taxon>Streptophyta</taxon>
        <taxon>Embryophyta</taxon>
        <taxon>Tracheophyta</taxon>
        <taxon>Spermatophyta</taxon>
        <taxon>Magnoliopsida</taxon>
        <taxon>Liliopsida</taxon>
        <taxon>Poales</taxon>
        <taxon>Poaceae</taxon>
        <taxon>PACMAD clade</taxon>
        <taxon>Arundinoideae</taxon>
        <taxon>Arundineae</taxon>
        <taxon>Arundo</taxon>
    </lineage>
</organism>
<proteinExistence type="predicted"/>
<protein>
    <submittedName>
        <fullName evidence="1">Uncharacterized protein</fullName>
    </submittedName>
</protein>
<dbReference type="EMBL" id="GBRH01225749">
    <property type="protein sequence ID" value="JAD72146.1"/>
    <property type="molecule type" value="Transcribed_RNA"/>
</dbReference>
<accession>A0A0A9C9C5</accession>
<sequence length="43" mass="4949">MTVGRFQYATVIQYQTICLISLYKLFELCPDYTSREGANILGQ</sequence>
<dbReference type="AlphaFoldDB" id="A0A0A9C9C5"/>
<evidence type="ECO:0000313" key="1">
    <source>
        <dbReference type="EMBL" id="JAD72146.1"/>
    </source>
</evidence>